<reference evidence="12 13" key="2">
    <citation type="submission" date="2017-10" db="EMBL/GenBank/DDBJ databases">
        <title>Bacterial endophytes that colonize and modify switchgrass growth.</title>
        <authorList>
            <person name="Debolt S."/>
        </authorList>
    </citation>
    <scope>NUCLEOTIDE SEQUENCE [LARGE SCALE GENOMIC DNA]</scope>
    <source>
        <strain evidence="12 13">A2-S9</strain>
    </source>
</reference>
<evidence type="ECO:0000256" key="5">
    <source>
        <dbReference type="ARBA" id="ARBA00022785"/>
    </source>
</evidence>
<name>A0A7Z1K437_9PSED</name>
<evidence type="ECO:0000256" key="4">
    <source>
        <dbReference type="ARBA" id="ARBA00022741"/>
    </source>
</evidence>
<organism evidence="12 13">
    <name type="scientific">Pseudomonas poae</name>
    <dbReference type="NCBI Taxonomy" id="200451"/>
    <lineage>
        <taxon>Bacteria</taxon>
        <taxon>Pseudomonadati</taxon>
        <taxon>Pseudomonadota</taxon>
        <taxon>Gammaproteobacteria</taxon>
        <taxon>Pseudomonadales</taxon>
        <taxon>Pseudomonadaceae</taxon>
        <taxon>Pseudomonas</taxon>
    </lineage>
</organism>
<keyword evidence="5 11" id="KW-0671">Queuosine biosynthesis</keyword>
<evidence type="ECO:0000256" key="2">
    <source>
        <dbReference type="ARBA" id="ARBA00022598"/>
    </source>
</evidence>
<dbReference type="GO" id="GO:0008616">
    <property type="term" value="P:tRNA queuosine(34) biosynthetic process"/>
    <property type="evidence" value="ECO:0007669"/>
    <property type="project" value="UniProtKB-UniRule"/>
</dbReference>
<dbReference type="PANTHER" id="PTHR42914">
    <property type="entry name" value="7-CYANO-7-DEAZAGUANINE SYNTHASE"/>
    <property type="match status" value="1"/>
</dbReference>
<dbReference type="RefSeq" id="WP_098478853.1">
    <property type="nucleotide sequence ID" value="NZ_PDJN01000001.1"/>
</dbReference>
<dbReference type="GO" id="GO:0008270">
    <property type="term" value="F:zinc ion binding"/>
    <property type="evidence" value="ECO:0007669"/>
    <property type="project" value="UniProtKB-UniRule"/>
</dbReference>
<keyword evidence="4 11" id="KW-0547">Nucleotide-binding</keyword>
<dbReference type="GO" id="GO:0005524">
    <property type="term" value="F:ATP binding"/>
    <property type="evidence" value="ECO:0007669"/>
    <property type="project" value="UniProtKB-UniRule"/>
</dbReference>
<dbReference type="Gene3D" id="3.40.50.620">
    <property type="entry name" value="HUPs"/>
    <property type="match status" value="1"/>
</dbReference>
<gene>
    <name evidence="11" type="primary">queC</name>
    <name evidence="12" type="ORF">DM05_0176</name>
</gene>
<feature type="binding site" evidence="11">
    <location>
        <position position="190"/>
    </location>
    <ligand>
        <name>Zn(2+)</name>
        <dbReference type="ChEBI" id="CHEBI:29105"/>
    </ligand>
</feature>
<accession>A0A7Z1K437</accession>
<feature type="binding site" evidence="11">
    <location>
        <position position="200"/>
    </location>
    <ligand>
        <name>Zn(2+)</name>
        <dbReference type="ChEBI" id="CHEBI:29105"/>
    </ligand>
</feature>
<reference evidence="12 13" key="1">
    <citation type="submission" date="2017-09" db="EMBL/GenBank/DDBJ databases">
        <authorList>
            <person name="DeBolt S."/>
            <person name="Huntemann M."/>
            <person name="Clum A."/>
            <person name="Pillay M."/>
            <person name="Palaniappan K."/>
            <person name="Varghese N."/>
            <person name="Mikhailova N."/>
            <person name="Stamatis D."/>
            <person name="Reddy T."/>
            <person name="Daum C."/>
            <person name="Shapiro N."/>
            <person name="Ivanova N."/>
            <person name="Kyrpides N."/>
            <person name="Woyke T."/>
        </authorList>
    </citation>
    <scope>NUCLEOTIDE SEQUENCE [LARGE SCALE GENOMIC DNA]</scope>
    <source>
        <strain evidence="12 13">A2-S9</strain>
    </source>
</reference>
<comment type="catalytic activity">
    <reaction evidence="10 11">
        <text>7-carboxy-7-carbaguanine + NH4(+) + 2 ATP = 7-cyano-7-carbaguanine + 2 AMP + 2 diphosphate + 2 H(+)</text>
        <dbReference type="Rhea" id="RHEA:27982"/>
        <dbReference type="ChEBI" id="CHEBI:15378"/>
        <dbReference type="ChEBI" id="CHEBI:28938"/>
        <dbReference type="ChEBI" id="CHEBI:30616"/>
        <dbReference type="ChEBI" id="CHEBI:33019"/>
        <dbReference type="ChEBI" id="CHEBI:45075"/>
        <dbReference type="ChEBI" id="CHEBI:61036"/>
        <dbReference type="ChEBI" id="CHEBI:456215"/>
        <dbReference type="EC" id="6.3.4.20"/>
    </reaction>
</comment>
<sequence>MTDQKRAVILLSGGLDSATLVAMVRAEGYSCYTMSFDYGQRHRAELEAAARVAQDLGVVEHKVIGLNLDGMGGSALTDSTIDVPEAPTQGIPVTYVPARNTVFLSLALGWAEVLNARDIFIGVNALDYNGYPDCRPEYVESFERMANLATKAGVEGQGFRIQAPLQNLSKAAIVKAGVGLGVDYALTVSCYQADDDGRACGKCDSCRLRAEGFQMAGITDPTRYF</sequence>
<feature type="binding site" evidence="11">
    <location>
        <position position="203"/>
    </location>
    <ligand>
        <name>Zn(2+)</name>
        <dbReference type="ChEBI" id="CHEBI:29105"/>
    </ligand>
</feature>
<evidence type="ECO:0000256" key="3">
    <source>
        <dbReference type="ARBA" id="ARBA00022723"/>
    </source>
</evidence>
<dbReference type="Proteomes" id="UP000221580">
    <property type="component" value="Unassembled WGS sequence"/>
</dbReference>
<keyword evidence="6 11" id="KW-0862">Zinc</keyword>
<dbReference type="CDD" id="cd01995">
    <property type="entry name" value="QueC-like"/>
    <property type="match status" value="1"/>
</dbReference>
<dbReference type="FunFam" id="3.40.50.620:FF:000131">
    <property type="entry name" value="7-cyano-7-deazaguanine synthase"/>
    <property type="match status" value="1"/>
</dbReference>
<proteinExistence type="inferred from homology"/>
<dbReference type="GO" id="GO:0016879">
    <property type="term" value="F:ligase activity, forming carbon-nitrogen bonds"/>
    <property type="evidence" value="ECO:0007669"/>
    <property type="project" value="UniProtKB-UniRule"/>
</dbReference>
<keyword evidence="7 11" id="KW-0067">ATP-binding</keyword>
<evidence type="ECO:0000256" key="6">
    <source>
        <dbReference type="ARBA" id="ARBA00022833"/>
    </source>
</evidence>
<comment type="similarity">
    <text evidence="8 11">Belongs to the QueC family.</text>
</comment>
<dbReference type="SUPFAM" id="SSF52402">
    <property type="entry name" value="Adenine nucleotide alpha hydrolases-like"/>
    <property type="match status" value="1"/>
</dbReference>
<feature type="binding site" evidence="11">
    <location>
        <begin position="11"/>
        <end position="21"/>
    </location>
    <ligand>
        <name>ATP</name>
        <dbReference type="ChEBI" id="CHEBI:30616"/>
    </ligand>
</feature>
<evidence type="ECO:0000256" key="9">
    <source>
        <dbReference type="ARBA" id="ARBA00039149"/>
    </source>
</evidence>
<comment type="caution">
    <text evidence="12">The sequence shown here is derived from an EMBL/GenBank/DDBJ whole genome shotgun (WGS) entry which is preliminary data.</text>
</comment>
<dbReference type="EMBL" id="PDJN01000001">
    <property type="protein sequence ID" value="PFG69879.1"/>
    <property type="molecule type" value="Genomic_DNA"/>
</dbReference>
<evidence type="ECO:0000256" key="8">
    <source>
        <dbReference type="ARBA" id="ARBA00037993"/>
    </source>
</evidence>
<dbReference type="Pfam" id="PF06508">
    <property type="entry name" value="QueC"/>
    <property type="match status" value="1"/>
</dbReference>
<comment type="pathway">
    <text evidence="1 11">Purine metabolism; 7-cyano-7-deazaguanine biosynthesis.</text>
</comment>
<dbReference type="PANTHER" id="PTHR42914:SF1">
    <property type="entry name" value="7-CYANO-7-DEAZAGUANINE SYNTHASE"/>
    <property type="match status" value="1"/>
</dbReference>
<evidence type="ECO:0000313" key="13">
    <source>
        <dbReference type="Proteomes" id="UP000221580"/>
    </source>
</evidence>
<keyword evidence="2 11" id="KW-0436">Ligase</keyword>
<dbReference type="InterPro" id="IPR014729">
    <property type="entry name" value="Rossmann-like_a/b/a_fold"/>
</dbReference>
<evidence type="ECO:0000256" key="11">
    <source>
        <dbReference type="HAMAP-Rule" id="MF_01633"/>
    </source>
</evidence>
<evidence type="ECO:0000313" key="12">
    <source>
        <dbReference type="EMBL" id="PFG69879.1"/>
    </source>
</evidence>
<dbReference type="PIRSF" id="PIRSF006293">
    <property type="entry name" value="ExsB"/>
    <property type="match status" value="1"/>
</dbReference>
<comment type="function">
    <text evidence="11">Catalyzes the ATP-dependent conversion of 7-carboxy-7-deazaguanine (CDG) to 7-cyano-7-deazaguanine (preQ(0)).</text>
</comment>
<dbReference type="NCBIfam" id="TIGR00364">
    <property type="entry name" value="7-cyano-7-deazaguanine synthase QueC"/>
    <property type="match status" value="1"/>
</dbReference>
<dbReference type="InterPro" id="IPR018317">
    <property type="entry name" value="QueC"/>
</dbReference>
<keyword evidence="3 11" id="KW-0479">Metal-binding</keyword>
<dbReference type="EC" id="6.3.4.20" evidence="9 11"/>
<evidence type="ECO:0000256" key="1">
    <source>
        <dbReference type="ARBA" id="ARBA00005061"/>
    </source>
</evidence>
<evidence type="ECO:0000256" key="7">
    <source>
        <dbReference type="ARBA" id="ARBA00022840"/>
    </source>
</evidence>
<comment type="cofactor">
    <cofactor evidence="11">
        <name>Zn(2+)</name>
        <dbReference type="ChEBI" id="CHEBI:29105"/>
    </cofactor>
    <text evidence="11">Binds 1 zinc ion per subunit.</text>
</comment>
<protein>
    <recommendedName>
        <fullName evidence="9 11">7-cyano-7-deazaguanine synthase</fullName>
        <ecNumber evidence="9 11">6.3.4.20</ecNumber>
    </recommendedName>
    <alternativeName>
        <fullName evidence="11">7-cyano-7-carbaguanine synthase</fullName>
    </alternativeName>
    <alternativeName>
        <fullName evidence="11">PreQ(0) synthase</fullName>
    </alternativeName>
    <alternativeName>
        <fullName evidence="11">Queuosine biosynthesis protein QueC</fullName>
    </alternativeName>
</protein>
<dbReference type="UniPathway" id="UPA00391"/>
<feature type="binding site" evidence="11">
    <location>
        <position position="206"/>
    </location>
    <ligand>
        <name>Zn(2+)</name>
        <dbReference type="ChEBI" id="CHEBI:29105"/>
    </ligand>
</feature>
<evidence type="ECO:0000256" key="10">
    <source>
        <dbReference type="ARBA" id="ARBA00047890"/>
    </source>
</evidence>
<dbReference type="AlphaFoldDB" id="A0A7Z1K437"/>
<dbReference type="HAMAP" id="MF_01633">
    <property type="entry name" value="QueC"/>
    <property type="match status" value="1"/>
</dbReference>